<dbReference type="Proteomes" id="UP000038009">
    <property type="component" value="Unassembled WGS sequence"/>
</dbReference>
<dbReference type="OrthoDB" id="264300at2759"/>
<feature type="region of interest" description="Disordered" evidence="1">
    <location>
        <begin position="145"/>
        <end position="176"/>
    </location>
</feature>
<dbReference type="OMA" id="CANTASD"/>
<feature type="compositionally biased region" description="Pro residues" evidence="1">
    <location>
        <begin position="363"/>
        <end position="372"/>
    </location>
</feature>
<dbReference type="VEuPathDB" id="TriTrypDB:Lsey_0092_0080"/>
<dbReference type="EMBL" id="LJSK01000092">
    <property type="protein sequence ID" value="KPI87337.1"/>
    <property type="molecule type" value="Genomic_DNA"/>
</dbReference>
<feature type="region of interest" description="Disordered" evidence="1">
    <location>
        <begin position="416"/>
        <end position="438"/>
    </location>
</feature>
<protein>
    <submittedName>
        <fullName evidence="2">Uncharacterized protein</fullName>
    </submittedName>
</protein>
<reference evidence="2 3" key="1">
    <citation type="journal article" date="2015" name="PLoS Pathog.">
        <title>Leptomonas seymouri: Adaptations to the Dixenous Life Cycle Analyzed by Genome Sequencing, Transcriptome Profiling and Co-infection with Leishmania donovani.</title>
        <authorList>
            <person name="Kraeva N."/>
            <person name="Butenko A."/>
            <person name="Hlavacova J."/>
            <person name="Kostygov A."/>
            <person name="Myskova J."/>
            <person name="Grybchuk D."/>
            <person name="Lestinova T."/>
            <person name="Votypka J."/>
            <person name="Volf P."/>
            <person name="Opperdoes F."/>
            <person name="Flegontov P."/>
            <person name="Lukes J."/>
            <person name="Yurchenko V."/>
        </authorList>
    </citation>
    <scope>NUCLEOTIDE SEQUENCE [LARGE SCALE GENOMIC DNA]</scope>
    <source>
        <strain evidence="2 3">ATCC 30220</strain>
    </source>
</reference>
<feature type="region of interest" description="Disordered" evidence="1">
    <location>
        <begin position="318"/>
        <end position="380"/>
    </location>
</feature>
<gene>
    <name evidence="2" type="ORF">ABL78_3578</name>
</gene>
<evidence type="ECO:0000313" key="3">
    <source>
        <dbReference type="Proteomes" id="UP000038009"/>
    </source>
</evidence>
<evidence type="ECO:0000256" key="1">
    <source>
        <dbReference type="SAM" id="MobiDB-lite"/>
    </source>
</evidence>
<feature type="compositionally biased region" description="Low complexity" evidence="1">
    <location>
        <begin position="61"/>
        <end position="75"/>
    </location>
</feature>
<feature type="compositionally biased region" description="Basic and acidic residues" evidence="1">
    <location>
        <begin position="47"/>
        <end position="60"/>
    </location>
</feature>
<feature type="compositionally biased region" description="Polar residues" evidence="1">
    <location>
        <begin position="34"/>
        <end position="46"/>
    </location>
</feature>
<proteinExistence type="predicted"/>
<name>A0A0N0P6M4_LEPSE</name>
<dbReference type="AlphaFoldDB" id="A0A0N0P6M4"/>
<sequence length="898" mass="98385">MDSSADSKSSDHSHLPLLSSSAVASRTNPHSKRSSSATAEGNSTAEFHSREEFSNSHEDAATAAVPGAPPVVGCLPPLPIKGALAMPMSDPLRASRALNDGEKRRHNETSEVGHPKCRERKKDDMEPCDSPTANSLLSSVVVAGGRAASSDDPLLSSPPATAQQSPPSPLRCMTAAPSPPCDAVAPTRDGDTVLSNDNTISTETASTTKSTTGAVMDAQGPAAPPVYPTYNVHPVFRRTAHPFFRRDIPSRIGRQAASNNSSMNICEGNFLSLSVLHSRLTQEIATPMRSIQTSSTAFTTDGTPRRGIRFAQQLAQRVSYTRNTGGGGDTTKSESASMEHPDPMEILFSTHSTEYSSSSSLRRPPPPPPQPMENPLNVHKVCPNPPLNSAADVPAQPCALLPSSLMMACDASLSLKAAPPSGSRRPQQLPPPAGRWESLASFTSGKFAQSAASPWRTPPSNATHRAPATRFTLVPTAAILGTLPTRSQQSPLQKSSGYSRCDIRRGRWIINITSEECVARAALEEEESYEAIRTLPASCGVWRSYIDPALSDSDDALGYCMLEHASTAEHETPTRIGMPDLNRNDFGHAGFLSGNDAERDVDEPLSDELAHASGCFQYERLTADAATVHPAFLAAAKRLTLLEEICRADIVKAEATAFCEGVYRRFVYAHRVMVVGTLPLERFLRRWIGFYRARKVLHTRQLARLYATECNARADLIASSRSLAGRHACMVAAVVEEEHYYRTHLELLQTQNQAWTGVVSLRLREHVELFLLLYGGTMRHTRVCARVQSTTLFRGLALTEEATRSAMETEEDLEWRRIPTIMQLRWTVVSEEPRARAQLLQAEATRRLDLTQVIYALRVHYTKRDVEFQEFDERQQWSDVWKQSIACRDEAAVTTTEL</sequence>
<feature type="compositionally biased region" description="Low complexity" evidence="1">
    <location>
        <begin position="147"/>
        <end position="165"/>
    </location>
</feature>
<feature type="compositionally biased region" description="Low complexity" evidence="1">
    <location>
        <begin position="15"/>
        <end position="25"/>
    </location>
</feature>
<organism evidence="2 3">
    <name type="scientific">Leptomonas seymouri</name>
    <dbReference type="NCBI Taxonomy" id="5684"/>
    <lineage>
        <taxon>Eukaryota</taxon>
        <taxon>Discoba</taxon>
        <taxon>Euglenozoa</taxon>
        <taxon>Kinetoplastea</taxon>
        <taxon>Metakinetoplastina</taxon>
        <taxon>Trypanosomatida</taxon>
        <taxon>Trypanosomatidae</taxon>
        <taxon>Leishmaniinae</taxon>
        <taxon>Leptomonas</taxon>
    </lineage>
</organism>
<evidence type="ECO:0000313" key="2">
    <source>
        <dbReference type="EMBL" id="KPI87337.1"/>
    </source>
</evidence>
<feature type="region of interest" description="Disordered" evidence="1">
    <location>
        <begin position="1"/>
        <end position="133"/>
    </location>
</feature>
<comment type="caution">
    <text evidence="2">The sequence shown here is derived from an EMBL/GenBank/DDBJ whole genome shotgun (WGS) entry which is preliminary data.</text>
</comment>
<feature type="compositionally biased region" description="Basic and acidic residues" evidence="1">
    <location>
        <begin position="99"/>
        <end position="125"/>
    </location>
</feature>
<keyword evidence="3" id="KW-1185">Reference proteome</keyword>
<accession>A0A0N0P6M4</accession>